<feature type="transmembrane region" description="Helical" evidence="1">
    <location>
        <begin position="12"/>
        <end position="40"/>
    </location>
</feature>
<sequence>MDHLPGLLDTPHLLALAAALGWASGIRLYAAVFLVGAAGAMGWVDLPQGLRILQHPGVLAAAGFMCFVEFFADKIPVVDTVWDAVHTLIRIPAGAALAAGALGADGSAMAWIAALLGGSLAATSHAAKMTTRAAVNTSPEPFSNIAVSLAEDGFVVFMLWLSATHPLLFAVALAVTLVVAVVLMVVLVKFLKTVLRGLSRFLSGAGLSPGKTNVPENPDR</sequence>
<dbReference type="Proteomes" id="UP001596037">
    <property type="component" value="Unassembled WGS sequence"/>
</dbReference>
<protein>
    <submittedName>
        <fullName evidence="3">DUF4126 domain-containing protein</fullName>
    </submittedName>
</protein>
<keyword evidence="1" id="KW-1133">Transmembrane helix</keyword>
<feature type="transmembrane region" description="Helical" evidence="1">
    <location>
        <begin position="167"/>
        <end position="191"/>
    </location>
</feature>
<feature type="transmembrane region" description="Helical" evidence="1">
    <location>
        <begin position="92"/>
        <end position="121"/>
    </location>
</feature>
<dbReference type="Pfam" id="PF13548">
    <property type="entry name" value="DUF4126"/>
    <property type="match status" value="1"/>
</dbReference>
<feature type="transmembrane region" description="Helical" evidence="1">
    <location>
        <begin position="52"/>
        <end position="72"/>
    </location>
</feature>
<evidence type="ECO:0000256" key="1">
    <source>
        <dbReference type="SAM" id="Phobius"/>
    </source>
</evidence>
<comment type="caution">
    <text evidence="3">The sequence shown here is derived from an EMBL/GenBank/DDBJ whole genome shotgun (WGS) entry which is preliminary data.</text>
</comment>
<dbReference type="InterPro" id="IPR025196">
    <property type="entry name" value="DUF4126"/>
</dbReference>
<gene>
    <name evidence="3" type="ORF">ACFPOE_22440</name>
</gene>
<evidence type="ECO:0000313" key="3">
    <source>
        <dbReference type="EMBL" id="MFC5500319.1"/>
    </source>
</evidence>
<evidence type="ECO:0000313" key="4">
    <source>
        <dbReference type="Proteomes" id="UP001596037"/>
    </source>
</evidence>
<keyword evidence="1" id="KW-0812">Transmembrane</keyword>
<dbReference type="RefSeq" id="WP_376852571.1">
    <property type="nucleotide sequence ID" value="NZ_JBHSMF010000015.1"/>
</dbReference>
<proteinExistence type="predicted"/>
<reference evidence="4" key="1">
    <citation type="journal article" date="2019" name="Int. J. Syst. Evol. Microbiol.">
        <title>The Global Catalogue of Microorganisms (GCM) 10K type strain sequencing project: providing services to taxonomists for standard genome sequencing and annotation.</title>
        <authorList>
            <consortium name="The Broad Institute Genomics Platform"/>
            <consortium name="The Broad Institute Genome Sequencing Center for Infectious Disease"/>
            <person name="Wu L."/>
            <person name="Ma J."/>
        </authorList>
    </citation>
    <scope>NUCLEOTIDE SEQUENCE [LARGE SCALE GENOMIC DNA]</scope>
    <source>
        <strain evidence="4">CCUG 57401</strain>
    </source>
</reference>
<name>A0ABW0NN24_9BURK</name>
<organism evidence="3 4">
    <name type="scientific">Caenimonas terrae</name>
    <dbReference type="NCBI Taxonomy" id="696074"/>
    <lineage>
        <taxon>Bacteria</taxon>
        <taxon>Pseudomonadati</taxon>
        <taxon>Pseudomonadota</taxon>
        <taxon>Betaproteobacteria</taxon>
        <taxon>Burkholderiales</taxon>
        <taxon>Comamonadaceae</taxon>
        <taxon>Caenimonas</taxon>
    </lineage>
</organism>
<accession>A0ABW0NN24</accession>
<dbReference type="EMBL" id="JBHSMF010000015">
    <property type="protein sequence ID" value="MFC5500319.1"/>
    <property type="molecule type" value="Genomic_DNA"/>
</dbReference>
<feature type="domain" description="DUF4126" evidence="2">
    <location>
        <begin position="14"/>
        <end position="184"/>
    </location>
</feature>
<evidence type="ECO:0000259" key="2">
    <source>
        <dbReference type="Pfam" id="PF13548"/>
    </source>
</evidence>
<keyword evidence="1" id="KW-0472">Membrane</keyword>
<keyword evidence="4" id="KW-1185">Reference proteome</keyword>